<keyword evidence="5" id="KW-0547">Nucleotide-binding</keyword>
<keyword evidence="10" id="KW-0051">Antiviral defense</keyword>
<evidence type="ECO:0000313" key="14">
    <source>
        <dbReference type="Proteomes" id="UP000814385"/>
    </source>
</evidence>
<dbReference type="InterPro" id="IPR052117">
    <property type="entry name" value="Cas10/Csm1_subtype-III-A"/>
</dbReference>
<comment type="similarity">
    <text evidence="1">Belongs to the CRISPR-associated Cas10/Csm1 family.</text>
</comment>
<dbReference type="PANTHER" id="PTHR36528">
    <property type="entry name" value="CRISPR SYSTEM SINGLE-STRAND-SPECIFIC DEOXYRIBONUCLEASE CAS10/CSM1 (SUBTYPE III-A)"/>
    <property type="match status" value="1"/>
</dbReference>
<keyword evidence="4" id="KW-0540">Nuclease</keyword>
<keyword evidence="3" id="KW-0808">Transferase</keyword>
<accession>A0ABS9PCA0</accession>
<evidence type="ECO:0000256" key="4">
    <source>
        <dbReference type="ARBA" id="ARBA00022722"/>
    </source>
</evidence>
<evidence type="ECO:0000256" key="2">
    <source>
        <dbReference type="ARBA" id="ARBA00014333"/>
    </source>
</evidence>
<evidence type="ECO:0000256" key="9">
    <source>
        <dbReference type="ARBA" id="ARBA00022840"/>
    </source>
</evidence>
<evidence type="ECO:0000259" key="12">
    <source>
        <dbReference type="PROSITE" id="PS50887"/>
    </source>
</evidence>
<evidence type="ECO:0000256" key="3">
    <source>
        <dbReference type="ARBA" id="ARBA00022679"/>
    </source>
</evidence>
<dbReference type="PANTHER" id="PTHR36528:SF1">
    <property type="entry name" value="CRISPR SYSTEM SINGLE-STRAND-SPECIFIC DEOXYRIBONUCLEASE CAS10_CSM1 (SUBTYPE III-A)"/>
    <property type="match status" value="1"/>
</dbReference>
<dbReference type="InterPro" id="IPR041062">
    <property type="entry name" value="Csm1_B"/>
</dbReference>
<dbReference type="InterPro" id="IPR000160">
    <property type="entry name" value="GGDEF_dom"/>
</dbReference>
<evidence type="ECO:0000256" key="5">
    <source>
        <dbReference type="ARBA" id="ARBA00022741"/>
    </source>
</evidence>
<dbReference type="NCBIfam" id="TIGR02578">
    <property type="entry name" value="cas_TM1811_Csm1"/>
    <property type="match status" value="1"/>
</dbReference>
<keyword evidence="8" id="KW-0269">Exonuclease</keyword>
<evidence type="ECO:0000256" key="6">
    <source>
        <dbReference type="ARBA" id="ARBA00022759"/>
    </source>
</evidence>
<dbReference type="InterPro" id="IPR013408">
    <property type="entry name" value="Cas10/Csm1"/>
</dbReference>
<evidence type="ECO:0000256" key="10">
    <source>
        <dbReference type="ARBA" id="ARBA00023118"/>
    </source>
</evidence>
<dbReference type="RefSeq" id="WP_238978546.1">
    <property type="nucleotide sequence ID" value="NZ_JABFUC010000015.1"/>
</dbReference>
<dbReference type="Pfam" id="PF22335">
    <property type="entry name" value="Cas10-Cmr2_palm2"/>
    <property type="match status" value="1"/>
</dbReference>
<protein>
    <recommendedName>
        <fullName evidence="2">CRISPR system single-strand-specific deoxyribonuclease Cas10/Csm1 (subtype III-A)</fullName>
    </recommendedName>
    <alternativeName>
        <fullName evidence="11">Cyclic oligoadenylate synthase</fullName>
    </alternativeName>
</protein>
<dbReference type="Proteomes" id="UP000814385">
    <property type="component" value="Unassembled WGS sequence"/>
</dbReference>
<organism evidence="13 14">
    <name type="scientific">Billgrantia campisalis</name>
    <dbReference type="NCBI Taxonomy" id="74661"/>
    <lineage>
        <taxon>Bacteria</taxon>
        <taxon>Pseudomonadati</taxon>
        <taxon>Pseudomonadota</taxon>
        <taxon>Gammaproteobacteria</taxon>
        <taxon>Oceanospirillales</taxon>
        <taxon>Halomonadaceae</taxon>
        <taxon>Billgrantia</taxon>
    </lineage>
</organism>
<evidence type="ECO:0000313" key="13">
    <source>
        <dbReference type="EMBL" id="MCG6659398.1"/>
    </source>
</evidence>
<gene>
    <name evidence="13" type="primary">cas10</name>
    <name evidence="13" type="ORF">HOP52_16700</name>
</gene>
<keyword evidence="14" id="KW-1185">Reference proteome</keyword>
<dbReference type="InterPro" id="IPR054767">
    <property type="entry name" value="Cas10-Cmr2_palm2"/>
</dbReference>
<reference evidence="13 14" key="1">
    <citation type="submission" date="2020-05" db="EMBL/GenBank/DDBJ databases">
        <title>Comparative genomic analysis of denitrifying bacteria from Halomonas genus.</title>
        <authorList>
            <person name="Wang L."/>
            <person name="Shao Z."/>
        </authorList>
    </citation>
    <scope>NUCLEOTIDE SEQUENCE [LARGE SCALE GENOMIC DNA]</scope>
    <source>
        <strain evidence="13 14">A4</strain>
    </source>
</reference>
<dbReference type="InterPro" id="IPR043128">
    <property type="entry name" value="Rev_trsase/Diguanyl_cyclase"/>
</dbReference>
<proteinExistence type="inferred from homology"/>
<sequence length="895" mass="100836">MQANDSQTVDQALLQASSRVAFAGLVHDLGKLGERARVEAPKSHIDANVHLYCPFNKEKGFHSHKHAAYTALCLDRIERHLPHLTGDSVAPFASWKSQGADDSLLNAAAMHHKPDTLLQWVIATADRIASGFERETFAEYNKAEERNHYRTRLLSLFEPLYREEQASAIDQLKYRYPLAPLNPESLFPVARDQAEPDNNGAAQAEYLALWEQFCHKLERIPPSHRKQWPLWLDHFDSLWMETAQSIPAATAFNSRPDVSLYDHSHTVAAMATALWRYHHERGDDPEQVRKAMQYRQDWDEAKFLLIQGDFFGIQDFIFSAGGETRKRANKLLRGKSFYVSLLCELAALRLLEALALPATSQITNAAGKFMLVAPNTPRTQAAIARVATECQDWFGQHSFHLSGIGLATTEACANDFLAGKGGQEPPFRHLMQRLFAALETAKYQRLSLTDPEVPIIQSNFLSRFDQEKGICALDGRSPAEVRLERDNTQSPWVSRLARDQVQIGEWLAQPRHQRLVITRGQPLHDGLTLAIFGYGVGFTGPGEASGQFGALAKQGELVRCWDISLPTLDDTSLFHGYARRFINAYVPLFGSPDGYEQQRYGDHAPLDEIAPGKIKTLEHLACEDRGPLLKEDHWVGQRALHILKGDVDDLGLLFERGLAQPSFARMAALSRQMHFFYSLWLPAWCARHAPNTYTVFAGGDDFFLIGPWKQTTRLALQMRQQFERFAAHNPGLHFSAGLLQVKPGAPIQALAEQSEQALELAKAEPGKDHVTLYGQTLGWPVLAELLHTSERLLAQRREAAVPLSTGYLYGLLELSQMASEAQVRPEAGLWRSYLSYRTQRNVIDKLSKRPGETRDAYAERQRQACDDVLSPIAQGITQHRQRFQIAIQHLLYQLR</sequence>
<dbReference type="EMBL" id="JABFUC010000015">
    <property type="protein sequence ID" value="MCG6659398.1"/>
    <property type="molecule type" value="Genomic_DNA"/>
</dbReference>
<comment type="caution">
    <text evidence="13">The sequence shown here is derived from an EMBL/GenBank/DDBJ whole genome shotgun (WGS) entry which is preliminary data.</text>
</comment>
<dbReference type="Pfam" id="PF18211">
    <property type="entry name" value="Csm1_B"/>
    <property type="match status" value="1"/>
</dbReference>
<keyword evidence="6" id="KW-0255">Endonuclease</keyword>
<dbReference type="PROSITE" id="PS50887">
    <property type="entry name" value="GGDEF"/>
    <property type="match status" value="1"/>
</dbReference>
<evidence type="ECO:0000256" key="7">
    <source>
        <dbReference type="ARBA" id="ARBA00022801"/>
    </source>
</evidence>
<evidence type="ECO:0000256" key="1">
    <source>
        <dbReference type="ARBA" id="ARBA00005700"/>
    </source>
</evidence>
<keyword evidence="7" id="KW-0378">Hydrolase</keyword>
<dbReference type="Gene3D" id="3.30.70.270">
    <property type="match status" value="1"/>
</dbReference>
<evidence type="ECO:0000256" key="11">
    <source>
        <dbReference type="ARBA" id="ARBA00032922"/>
    </source>
</evidence>
<keyword evidence="9" id="KW-0067">ATP-binding</keyword>
<evidence type="ECO:0000256" key="8">
    <source>
        <dbReference type="ARBA" id="ARBA00022839"/>
    </source>
</evidence>
<name>A0ABS9PCA0_9GAMM</name>
<feature type="domain" description="GGDEF" evidence="12">
    <location>
        <begin position="638"/>
        <end position="775"/>
    </location>
</feature>